<keyword evidence="3" id="KW-0676">Redox-active center</keyword>
<dbReference type="PANTHER" id="PTHR28630">
    <property type="match status" value="1"/>
</dbReference>
<proteinExistence type="inferred from homology"/>
<comment type="subcellular location">
    <subcellularLocation>
        <location evidence="1">Cytoplasm</location>
    </subcellularLocation>
</comment>
<comment type="similarity">
    <text evidence="4">Belongs to the peroxiredoxin-like PRXL2 family. PRXL2A subfamily.</text>
</comment>
<evidence type="ECO:0000256" key="7">
    <source>
        <dbReference type="ARBA" id="ARBA00032129"/>
    </source>
</evidence>
<gene>
    <name evidence="8" type="ORF">ALAG00032_LOCUS10360</name>
</gene>
<evidence type="ECO:0000256" key="4">
    <source>
        <dbReference type="ARBA" id="ARBA00023787"/>
    </source>
</evidence>
<dbReference type="GO" id="GO:0005737">
    <property type="term" value="C:cytoplasm"/>
    <property type="evidence" value="ECO:0007669"/>
    <property type="project" value="UniProtKB-SubCell"/>
</dbReference>
<evidence type="ECO:0000313" key="8">
    <source>
        <dbReference type="EMBL" id="CAE0369597.1"/>
    </source>
</evidence>
<dbReference type="InterPro" id="IPR032801">
    <property type="entry name" value="PXL2A/B/C"/>
</dbReference>
<evidence type="ECO:0000256" key="2">
    <source>
        <dbReference type="ARBA" id="ARBA00022490"/>
    </source>
</evidence>
<sequence>MMEKRASSVPLVGIIKEVAPTKQAQNDTVLGVDEFQKKYFAGAPLYLDEKKLFYQFLGNRKLITLGGFLKALINPFNTYNALKEIGERMRTKGIEGNMVGEGLVLGGVLVIAPDGTTLFQHQEITGTIVDLDKASKALDILELPEKN</sequence>
<evidence type="ECO:0000256" key="1">
    <source>
        <dbReference type="ARBA" id="ARBA00004496"/>
    </source>
</evidence>
<dbReference type="AlphaFoldDB" id="A0A7S3JYT0"/>
<dbReference type="Pfam" id="PF13911">
    <property type="entry name" value="AhpC-TSA_2"/>
    <property type="match status" value="1"/>
</dbReference>
<evidence type="ECO:0000256" key="3">
    <source>
        <dbReference type="ARBA" id="ARBA00023284"/>
    </source>
</evidence>
<reference evidence="8" key="1">
    <citation type="submission" date="2021-01" db="EMBL/GenBank/DDBJ databases">
        <authorList>
            <person name="Corre E."/>
            <person name="Pelletier E."/>
            <person name="Niang G."/>
            <person name="Scheremetjew M."/>
            <person name="Finn R."/>
            <person name="Kale V."/>
            <person name="Holt S."/>
            <person name="Cochrane G."/>
            <person name="Meng A."/>
            <person name="Brown T."/>
            <person name="Cohen L."/>
        </authorList>
    </citation>
    <scope>NUCLEOTIDE SEQUENCE</scope>
    <source>
        <strain evidence="8">CCMP1510</strain>
    </source>
</reference>
<dbReference type="EMBL" id="HBIJ01015513">
    <property type="protein sequence ID" value="CAE0369597.1"/>
    <property type="molecule type" value="Transcribed_RNA"/>
</dbReference>
<accession>A0A7S3JYT0</accession>
<name>A0A7S3JYT0_9STRA</name>
<evidence type="ECO:0000256" key="5">
    <source>
        <dbReference type="ARBA" id="ARBA00023849"/>
    </source>
</evidence>
<keyword evidence="2" id="KW-0963">Cytoplasm</keyword>
<organism evidence="8">
    <name type="scientific">Aureoumbra lagunensis</name>
    <dbReference type="NCBI Taxonomy" id="44058"/>
    <lineage>
        <taxon>Eukaryota</taxon>
        <taxon>Sar</taxon>
        <taxon>Stramenopiles</taxon>
        <taxon>Ochrophyta</taxon>
        <taxon>Pelagophyceae</taxon>
        <taxon>Pelagomonadales</taxon>
        <taxon>Aureoumbra</taxon>
    </lineage>
</organism>
<evidence type="ECO:0000256" key="6">
    <source>
        <dbReference type="ARBA" id="ARBA00032058"/>
    </source>
</evidence>
<protein>
    <recommendedName>
        <fullName evidence="5">Peroxiredoxin-like 2A</fullName>
    </recommendedName>
    <alternativeName>
        <fullName evidence="7">Peroxiredoxin-like 2 activated in M-CSF stimulated monocytes</fullName>
    </alternativeName>
    <alternativeName>
        <fullName evidence="6">Redox-regulatory protein FAM213A</fullName>
    </alternativeName>
</protein>
<dbReference type="PANTHER" id="PTHR28630:SF31">
    <property type="entry name" value="PEROXIREDOXIN-LIKE 2A"/>
    <property type="match status" value="1"/>
</dbReference>